<dbReference type="Proteomes" id="UP000670475">
    <property type="component" value="Unassembled WGS sequence"/>
</dbReference>
<dbReference type="PANTHER" id="PTHR43132:SF6">
    <property type="entry name" value="HTH-TYPE TRANSCRIPTIONAL REPRESSOR CZRA"/>
    <property type="match status" value="1"/>
</dbReference>
<dbReference type="InterPro" id="IPR051011">
    <property type="entry name" value="Metal_resp_trans_reg"/>
</dbReference>
<keyword evidence="6" id="KW-1185">Reference proteome</keyword>
<evidence type="ECO:0000313" key="5">
    <source>
        <dbReference type="EMBL" id="MBP0456867.1"/>
    </source>
</evidence>
<organism evidence="5 6">
    <name type="scientific">Streptomyces montanisoli</name>
    <dbReference type="NCBI Taxonomy" id="2798581"/>
    <lineage>
        <taxon>Bacteria</taxon>
        <taxon>Bacillati</taxon>
        <taxon>Actinomycetota</taxon>
        <taxon>Actinomycetes</taxon>
        <taxon>Kitasatosporales</taxon>
        <taxon>Streptomycetaceae</taxon>
        <taxon>Streptomyces</taxon>
    </lineage>
</organism>
<evidence type="ECO:0000256" key="3">
    <source>
        <dbReference type="ARBA" id="ARBA00023163"/>
    </source>
</evidence>
<dbReference type="GO" id="GO:0003677">
    <property type="term" value="F:DNA binding"/>
    <property type="evidence" value="ECO:0007669"/>
    <property type="project" value="UniProtKB-KW"/>
</dbReference>
<evidence type="ECO:0000259" key="4">
    <source>
        <dbReference type="SMART" id="SM00418"/>
    </source>
</evidence>
<protein>
    <submittedName>
        <fullName evidence="5">Winged helix-turn-helix transcriptional regulator</fullName>
    </submittedName>
</protein>
<feature type="domain" description="HTH arsR-type" evidence="4">
    <location>
        <begin position="245"/>
        <end position="319"/>
    </location>
</feature>
<dbReference type="AlphaFoldDB" id="A0A940MC04"/>
<dbReference type="Pfam" id="PF01022">
    <property type="entry name" value="HTH_5"/>
    <property type="match status" value="1"/>
</dbReference>
<dbReference type="InterPro" id="IPR001845">
    <property type="entry name" value="HTH_ArsR_DNA-bd_dom"/>
</dbReference>
<gene>
    <name evidence="5" type="ORF">JFN87_05015</name>
</gene>
<dbReference type="InterPro" id="IPR011991">
    <property type="entry name" value="ArsR-like_HTH"/>
</dbReference>
<dbReference type="PANTHER" id="PTHR43132">
    <property type="entry name" value="ARSENICAL RESISTANCE OPERON REPRESSOR ARSR-RELATED"/>
    <property type="match status" value="1"/>
</dbReference>
<dbReference type="SMART" id="SM00418">
    <property type="entry name" value="HTH_ARSR"/>
    <property type="match status" value="1"/>
</dbReference>
<name>A0A940MC04_9ACTN</name>
<dbReference type="Gene3D" id="1.10.10.10">
    <property type="entry name" value="Winged helix-like DNA-binding domain superfamily/Winged helix DNA-binding domain"/>
    <property type="match status" value="1"/>
</dbReference>
<dbReference type="EMBL" id="JAGIQL010000011">
    <property type="protein sequence ID" value="MBP0456867.1"/>
    <property type="molecule type" value="Genomic_DNA"/>
</dbReference>
<reference evidence="5" key="1">
    <citation type="submission" date="2021-03" db="EMBL/GenBank/DDBJ databases">
        <title>Whole genome sequence of Streptomyces bomunensis MMS17-BM035.</title>
        <authorList>
            <person name="Lee J.H."/>
        </authorList>
    </citation>
    <scope>NUCLEOTIDE SEQUENCE</scope>
    <source>
        <strain evidence="5">MMS17-BM035</strain>
    </source>
</reference>
<proteinExistence type="predicted"/>
<keyword evidence="1" id="KW-0805">Transcription regulation</keyword>
<dbReference type="GO" id="GO:0003700">
    <property type="term" value="F:DNA-binding transcription factor activity"/>
    <property type="evidence" value="ECO:0007669"/>
    <property type="project" value="InterPro"/>
</dbReference>
<dbReference type="RefSeq" id="WP_209338647.1">
    <property type="nucleotide sequence ID" value="NZ_JAGIQL010000011.1"/>
</dbReference>
<evidence type="ECO:0000256" key="2">
    <source>
        <dbReference type="ARBA" id="ARBA00023125"/>
    </source>
</evidence>
<keyword evidence="2" id="KW-0238">DNA-binding</keyword>
<dbReference type="InterPro" id="IPR036390">
    <property type="entry name" value="WH_DNA-bd_sf"/>
</dbReference>
<dbReference type="SUPFAM" id="SSF46785">
    <property type="entry name" value="Winged helix' DNA-binding domain"/>
    <property type="match status" value="1"/>
</dbReference>
<keyword evidence="3" id="KW-0804">Transcription</keyword>
<sequence>MLVLRFDADDLASVRFACSPLQETVMSLWIWQNPAKYAIHQPLVRTSGQHLSRLEWQLLQALVGTGGFLPDFLTPHPAQPRPDIRDELAAVRATDTGTVARDLANAANGRALHPRLASVADDPRGLLEEITDALEAYWRLVLEPHWPRLCAILEADVLYRARRLTDAGVQGLFNDIDRGLSWSNGALNVDEPGVDTDEDVRGRGLTFTPSLFCNRAVTLIDYSQPPRLWYPARGRGTAWGTASVPAGSALADLVGRSRAQILECVAEPMHTTELARRLGLSQGAVSQHLGVLHRAGLVDRARHGHTMLYSRSPLGDRLMR</sequence>
<comment type="caution">
    <text evidence="5">The sequence shown here is derived from an EMBL/GenBank/DDBJ whole genome shotgun (WGS) entry which is preliminary data.</text>
</comment>
<dbReference type="InterPro" id="IPR036388">
    <property type="entry name" value="WH-like_DNA-bd_sf"/>
</dbReference>
<evidence type="ECO:0000256" key="1">
    <source>
        <dbReference type="ARBA" id="ARBA00023015"/>
    </source>
</evidence>
<evidence type="ECO:0000313" key="6">
    <source>
        <dbReference type="Proteomes" id="UP000670475"/>
    </source>
</evidence>
<accession>A0A940MC04</accession>
<dbReference type="CDD" id="cd00090">
    <property type="entry name" value="HTH_ARSR"/>
    <property type="match status" value="1"/>
</dbReference>